<dbReference type="EMBL" id="CP011311">
    <property type="protein sequence ID" value="AKE40221.1"/>
    <property type="molecule type" value="Genomic_DNA"/>
</dbReference>
<dbReference type="Proteomes" id="UP000033566">
    <property type="component" value="Chromosome"/>
</dbReference>
<accession>A0A0F6TCA1</accession>
<dbReference type="InterPro" id="IPR025962">
    <property type="entry name" value="SdpI/YhfL"/>
</dbReference>
<dbReference type="Pfam" id="PF13630">
    <property type="entry name" value="SdpI"/>
    <property type="match status" value="1"/>
</dbReference>
<dbReference type="KEGG" id="ccj:UL81_11460"/>
<keyword evidence="2" id="KW-1185">Reference proteome</keyword>
<evidence type="ECO:0000313" key="1">
    <source>
        <dbReference type="EMBL" id="AKE40221.1"/>
    </source>
</evidence>
<gene>
    <name evidence="1" type="ORF">UL81_11460</name>
</gene>
<organism evidence="1 2">
    <name type="scientific">Corynebacterium camporealensis</name>
    <dbReference type="NCBI Taxonomy" id="161896"/>
    <lineage>
        <taxon>Bacteria</taxon>
        <taxon>Bacillati</taxon>
        <taxon>Actinomycetota</taxon>
        <taxon>Actinomycetes</taxon>
        <taxon>Mycobacteriales</taxon>
        <taxon>Corynebacteriaceae</taxon>
        <taxon>Corynebacterium</taxon>
    </lineage>
</organism>
<name>A0A0F6TCA1_9CORY</name>
<sequence length="158" mass="16302">MMSMLAVGIVFFVLAAILLIVGGLAATRKLPGNSVVGLRLAEIRKSREAWDNAHAVAGPFWMLGGVALIFGGIVALNAMGWMWLIPAVTFIVAILALSIGSNLGSRAAYLYDQAHKAEEGCGDSCNCGSGGCGGGEAEAQQPAVDIDALRKAAKNADQ</sequence>
<dbReference type="HOGENOM" id="CLU_113638_0_0_11"/>
<proteinExistence type="predicted"/>
<dbReference type="AlphaFoldDB" id="A0A0F6TCA1"/>
<dbReference type="PATRIC" id="fig|161896.4.peg.2236"/>
<protein>
    <submittedName>
        <fullName evidence="1">SdpI/YhfL protein family</fullName>
    </submittedName>
</protein>
<evidence type="ECO:0000313" key="2">
    <source>
        <dbReference type="Proteomes" id="UP000033566"/>
    </source>
</evidence>
<reference evidence="1 2" key="1">
    <citation type="journal article" date="2015" name="Genome Announc.">
        <title>Complete Genome Sequence of Corynebacterium camporealensis DSM 44610, Isolated from the Milk of a Manchega Sheep with Subclinical Mastitis.</title>
        <authorList>
            <person name="Ruckert C."/>
            <person name="Albersmeier A."/>
            <person name="Winkler A."/>
            <person name="Tauch A."/>
        </authorList>
    </citation>
    <scope>NUCLEOTIDE SEQUENCE [LARGE SCALE GENOMIC DNA]</scope>
    <source>
        <strain evidence="1 2">DSM 44610</strain>
    </source>
</reference>
<dbReference type="STRING" id="161896.UL81_11460"/>